<dbReference type="AlphaFoldDB" id="A0AAE0LA31"/>
<comment type="caution">
    <text evidence="2">The sequence shown here is derived from an EMBL/GenBank/DDBJ whole genome shotgun (WGS) entry which is preliminary data.</text>
</comment>
<feature type="compositionally biased region" description="Acidic residues" evidence="1">
    <location>
        <begin position="10"/>
        <end position="23"/>
    </location>
</feature>
<dbReference type="EMBL" id="LGRX02006176">
    <property type="protein sequence ID" value="KAK3277280.1"/>
    <property type="molecule type" value="Genomic_DNA"/>
</dbReference>
<name>A0AAE0LA31_9CHLO</name>
<proteinExistence type="predicted"/>
<evidence type="ECO:0000313" key="2">
    <source>
        <dbReference type="EMBL" id="KAK3277280.1"/>
    </source>
</evidence>
<accession>A0AAE0LA31</accession>
<sequence>MEEVSAQGDMQDDSEIVEEPAPDFDLVEEEDGLEILTPNRVPQQSKPKQTRERVHPIWDAPNRGLGLPRKNILLIQCNATDPWKDGSMQKTWKDIASAIQEHAVFAGVKVPSWKTLQDTVKEWVTNFGAVEICIGSPDRESRCRPL</sequence>
<feature type="region of interest" description="Disordered" evidence="1">
    <location>
        <begin position="1"/>
        <end position="23"/>
    </location>
</feature>
<keyword evidence="3" id="KW-1185">Reference proteome</keyword>
<evidence type="ECO:0000256" key="1">
    <source>
        <dbReference type="SAM" id="MobiDB-lite"/>
    </source>
</evidence>
<gene>
    <name evidence="2" type="ORF">CYMTET_14705</name>
</gene>
<organism evidence="2 3">
    <name type="scientific">Cymbomonas tetramitiformis</name>
    <dbReference type="NCBI Taxonomy" id="36881"/>
    <lineage>
        <taxon>Eukaryota</taxon>
        <taxon>Viridiplantae</taxon>
        <taxon>Chlorophyta</taxon>
        <taxon>Pyramimonadophyceae</taxon>
        <taxon>Pyramimonadales</taxon>
        <taxon>Pyramimonadaceae</taxon>
        <taxon>Cymbomonas</taxon>
    </lineage>
</organism>
<reference evidence="2 3" key="1">
    <citation type="journal article" date="2015" name="Genome Biol. Evol.">
        <title>Comparative Genomics of a Bacterivorous Green Alga Reveals Evolutionary Causalities and Consequences of Phago-Mixotrophic Mode of Nutrition.</title>
        <authorList>
            <person name="Burns J.A."/>
            <person name="Paasch A."/>
            <person name="Narechania A."/>
            <person name="Kim E."/>
        </authorList>
    </citation>
    <scope>NUCLEOTIDE SEQUENCE [LARGE SCALE GENOMIC DNA]</scope>
    <source>
        <strain evidence="2 3">PLY_AMNH</strain>
    </source>
</reference>
<evidence type="ECO:0000313" key="3">
    <source>
        <dbReference type="Proteomes" id="UP001190700"/>
    </source>
</evidence>
<dbReference type="Proteomes" id="UP001190700">
    <property type="component" value="Unassembled WGS sequence"/>
</dbReference>
<protein>
    <submittedName>
        <fullName evidence="2">Uncharacterized protein</fullName>
    </submittedName>
</protein>